<evidence type="ECO:0000256" key="1">
    <source>
        <dbReference type="SAM" id="MobiDB-lite"/>
    </source>
</evidence>
<reference evidence="3 4" key="2">
    <citation type="journal article" date="2010" name="Nucleic Acids Res.">
        <title>BeetleBase in 2010: revisions to provide comprehensive genomic information for Tribolium castaneum.</title>
        <authorList>
            <person name="Kim H.S."/>
            <person name="Murphy T."/>
            <person name="Xia J."/>
            <person name="Caragea D."/>
            <person name="Park Y."/>
            <person name="Beeman R.W."/>
            <person name="Lorenzen M.D."/>
            <person name="Butcher S."/>
            <person name="Manak J.R."/>
            <person name="Brown S.J."/>
        </authorList>
    </citation>
    <scope>GENOME REANNOTATION</scope>
    <source>
        <strain evidence="3 4">Georgia GA2</strain>
    </source>
</reference>
<evidence type="ECO:0000313" key="3">
    <source>
        <dbReference type="EMBL" id="EFA06550.1"/>
    </source>
</evidence>
<evidence type="ECO:0000313" key="4">
    <source>
        <dbReference type="Proteomes" id="UP000007266"/>
    </source>
</evidence>
<organism evidence="3 4">
    <name type="scientific">Tribolium castaneum</name>
    <name type="common">Red flour beetle</name>
    <dbReference type="NCBI Taxonomy" id="7070"/>
    <lineage>
        <taxon>Eukaryota</taxon>
        <taxon>Metazoa</taxon>
        <taxon>Ecdysozoa</taxon>
        <taxon>Arthropoda</taxon>
        <taxon>Hexapoda</taxon>
        <taxon>Insecta</taxon>
        <taxon>Pterygota</taxon>
        <taxon>Neoptera</taxon>
        <taxon>Endopterygota</taxon>
        <taxon>Coleoptera</taxon>
        <taxon>Polyphaga</taxon>
        <taxon>Cucujiformia</taxon>
        <taxon>Tenebrionidae</taxon>
        <taxon>Tenebrionidae incertae sedis</taxon>
        <taxon>Tribolium</taxon>
    </lineage>
</organism>
<dbReference type="Proteomes" id="UP000007266">
    <property type="component" value="Linkage group 7"/>
</dbReference>
<dbReference type="KEGG" id="tca:103313539"/>
<feature type="region of interest" description="Disordered" evidence="1">
    <location>
        <begin position="64"/>
        <end position="97"/>
    </location>
</feature>
<dbReference type="eggNOG" id="ENOG502SEAS">
    <property type="taxonomic scope" value="Eukaryota"/>
</dbReference>
<dbReference type="InParanoid" id="D6WRC9"/>
<sequence length="158" mass="17548">MKGEIINCPTHKDIYFLETNTKSENTNLANLFASPAGREMFKYKPRPKLKQKLNPALEFFIQSKSANSSGQDTSHKSTTSVDNKCSTSASSPASEGCRSRRSSIDLYEEAASILGLTCSQTDDCKCIECQCHYFDFEEDIDYPSSECVVDHSSSCTIQ</sequence>
<keyword evidence="4" id="KW-1185">Reference proteome</keyword>
<dbReference type="OrthoDB" id="6781345at2759"/>
<reference evidence="3 4" key="1">
    <citation type="journal article" date="2008" name="Nature">
        <title>The genome of the model beetle and pest Tribolium castaneum.</title>
        <authorList>
            <consortium name="Tribolium Genome Sequencing Consortium"/>
            <person name="Richards S."/>
            <person name="Gibbs R.A."/>
            <person name="Weinstock G.M."/>
            <person name="Brown S.J."/>
            <person name="Denell R."/>
            <person name="Beeman R.W."/>
            <person name="Gibbs R."/>
            <person name="Beeman R.W."/>
            <person name="Brown S.J."/>
            <person name="Bucher G."/>
            <person name="Friedrich M."/>
            <person name="Grimmelikhuijzen C.J."/>
            <person name="Klingler M."/>
            <person name="Lorenzen M."/>
            <person name="Richards S."/>
            <person name="Roth S."/>
            <person name="Schroder R."/>
            <person name="Tautz D."/>
            <person name="Zdobnov E.M."/>
            <person name="Muzny D."/>
            <person name="Gibbs R.A."/>
            <person name="Weinstock G.M."/>
            <person name="Attaway T."/>
            <person name="Bell S."/>
            <person name="Buhay C.J."/>
            <person name="Chandrabose M.N."/>
            <person name="Chavez D."/>
            <person name="Clerk-Blankenburg K.P."/>
            <person name="Cree A."/>
            <person name="Dao M."/>
            <person name="Davis C."/>
            <person name="Chacko J."/>
            <person name="Dinh H."/>
            <person name="Dugan-Rocha S."/>
            <person name="Fowler G."/>
            <person name="Garner T.T."/>
            <person name="Garnes J."/>
            <person name="Gnirke A."/>
            <person name="Hawes A."/>
            <person name="Hernandez J."/>
            <person name="Hines S."/>
            <person name="Holder M."/>
            <person name="Hume J."/>
            <person name="Jhangiani S.N."/>
            <person name="Joshi V."/>
            <person name="Khan Z.M."/>
            <person name="Jackson L."/>
            <person name="Kovar C."/>
            <person name="Kowis A."/>
            <person name="Lee S."/>
            <person name="Lewis L.R."/>
            <person name="Margolis J."/>
            <person name="Morgan M."/>
            <person name="Nazareth L.V."/>
            <person name="Nguyen N."/>
            <person name="Okwuonu G."/>
            <person name="Parker D."/>
            <person name="Richards S."/>
            <person name="Ruiz S.J."/>
            <person name="Santibanez J."/>
            <person name="Savard J."/>
            <person name="Scherer S.E."/>
            <person name="Schneider B."/>
            <person name="Sodergren E."/>
            <person name="Tautz D."/>
            <person name="Vattahil S."/>
            <person name="Villasana D."/>
            <person name="White C.S."/>
            <person name="Wright R."/>
            <person name="Park Y."/>
            <person name="Beeman R.W."/>
            <person name="Lord J."/>
            <person name="Oppert B."/>
            <person name="Lorenzen M."/>
            <person name="Brown S."/>
            <person name="Wang L."/>
            <person name="Savard J."/>
            <person name="Tautz D."/>
            <person name="Richards S."/>
            <person name="Weinstock G."/>
            <person name="Gibbs R.A."/>
            <person name="Liu Y."/>
            <person name="Worley K."/>
            <person name="Weinstock G."/>
            <person name="Elsik C.G."/>
            <person name="Reese J.T."/>
            <person name="Elhaik E."/>
            <person name="Landan G."/>
            <person name="Graur D."/>
            <person name="Arensburger P."/>
            <person name="Atkinson P."/>
            <person name="Beeman R.W."/>
            <person name="Beidler J."/>
            <person name="Brown S.J."/>
            <person name="Demuth J.P."/>
            <person name="Drury D.W."/>
            <person name="Du Y.Z."/>
            <person name="Fujiwara H."/>
            <person name="Lorenzen M."/>
            <person name="Maselli V."/>
            <person name="Osanai M."/>
            <person name="Park Y."/>
            <person name="Robertson H.M."/>
            <person name="Tu Z."/>
            <person name="Wang J.J."/>
            <person name="Wang S."/>
            <person name="Richards S."/>
            <person name="Song H."/>
            <person name="Zhang L."/>
            <person name="Sodergren E."/>
            <person name="Werner D."/>
            <person name="Stanke M."/>
            <person name="Morgenstern B."/>
            <person name="Solovyev V."/>
            <person name="Kosarev P."/>
            <person name="Brown G."/>
            <person name="Chen H.C."/>
            <person name="Ermolaeva O."/>
            <person name="Hlavina W."/>
            <person name="Kapustin Y."/>
            <person name="Kiryutin B."/>
            <person name="Kitts P."/>
            <person name="Maglott D."/>
            <person name="Pruitt K."/>
            <person name="Sapojnikov V."/>
            <person name="Souvorov A."/>
            <person name="Mackey A.J."/>
            <person name="Waterhouse R.M."/>
            <person name="Wyder S."/>
            <person name="Zdobnov E.M."/>
            <person name="Zdobnov E.M."/>
            <person name="Wyder S."/>
            <person name="Kriventseva E.V."/>
            <person name="Kadowaki T."/>
            <person name="Bork P."/>
            <person name="Aranda M."/>
            <person name="Bao R."/>
            <person name="Beermann A."/>
            <person name="Berns N."/>
            <person name="Bolognesi R."/>
            <person name="Bonneton F."/>
            <person name="Bopp D."/>
            <person name="Brown S.J."/>
            <person name="Bucher G."/>
            <person name="Butts T."/>
            <person name="Chaumot A."/>
            <person name="Denell R.E."/>
            <person name="Ferrier D.E."/>
            <person name="Friedrich M."/>
            <person name="Gordon C.M."/>
            <person name="Jindra M."/>
            <person name="Klingler M."/>
            <person name="Lan Q."/>
            <person name="Lattorff H.M."/>
            <person name="Laudet V."/>
            <person name="von Levetsow C."/>
            <person name="Liu Z."/>
            <person name="Lutz R."/>
            <person name="Lynch J.A."/>
            <person name="da Fonseca R.N."/>
            <person name="Posnien N."/>
            <person name="Reuter R."/>
            <person name="Roth S."/>
            <person name="Savard J."/>
            <person name="Schinko J.B."/>
            <person name="Schmitt C."/>
            <person name="Schoppmeier M."/>
            <person name="Schroder R."/>
            <person name="Shippy T.D."/>
            <person name="Simonnet F."/>
            <person name="Marques-Souza H."/>
            <person name="Tautz D."/>
            <person name="Tomoyasu Y."/>
            <person name="Trauner J."/>
            <person name="Van der Zee M."/>
            <person name="Vervoort M."/>
            <person name="Wittkopp N."/>
            <person name="Wimmer E.A."/>
            <person name="Yang X."/>
            <person name="Jones A.K."/>
            <person name="Sattelle D.B."/>
            <person name="Ebert P.R."/>
            <person name="Nelson D."/>
            <person name="Scott J.G."/>
            <person name="Beeman R.W."/>
            <person name="Muthukrishnan S."/>
            <person name="Kramer K.J."/>
            <person name="Arakane Y."/>
            <person name="Beeman R.W."/>
            <person name="Zhu Q."/>
            <person name="Hogenkamp D."/>
            <person name="Dixit R."/>
            <person name="Oppert B."/>
            <person name="Jiang H."/>
            <person name="Zou Z."/>
            <person name="Marshall J."/>
            <person name="Elpidina E."/>
            <person name="Vinokurov K."/>
            <person name="Oppert C."/>
            <person name="Zou Z."/>
            <person name="Evans J."/>
            <person name="Lu Z."/>
            <person name="Zhao P."/>
            <person name="Sumathipala N."/>
            <person name="Altincicek B."/>
            <person name="Vilcinskas A."/>
            <person name="Williams M."/>
            <person name="Hultmark D."/>
            <person name="Hetru C."/>
            <person name="Jiang H."/>
            <person name="Grimmelikhuijzen C.J."/>
            <person name="Hauser F."/>
            <person name="Cazzamali G."/>
            <person name="Williamson M."/>
            <person name="Park Y."/>
            <person name="Li B."/>
            <person name="Tanaka Y."/>
            <person name="Predel R."/>
            <person name="Neupert S."/>
            <person name="Schachtner J."/>
            <person name="Verleyen P."/>
            <person name="Raible F."/>
            <person name="Bork P."/>
            <person name="Friedrich M."/>
            <person name="Walden K.K."/>
            <person name="Robertson H.M."/>
            <person name="Angeli S."/>
            <person name="Foret S."/>
            <person name="Bucher G."/>
            <person name="Schuetz S."/>
            <person name="Maleszka R."/>
            <person name="Wimmer E.A."/>
            <person name="Beeman R.W."/>
            <person name="Lorenzen M."/>
            <person name="Tomoyasu Y."/>
            <person name="Miller S.C."/>
            <person name="Grossmann D."/>
            <person name="Bucher G."/>
        </authorList>
    </citation>
    <scope>NUCLEOTIDE SEQUENCE [LARGE SCALE GENOMIC DNA]</scope>
    <source>
        <strain evidence="3 4">Georgia GA2</strain>
    </source>
</reference>
<dbReference type="OMA" id="ECQCHYF"/>
<feature type="compositionally biased region" description="Polar residues" evidence="1">
    <location>
        <begin position="64"/>
        <end position="93"/>
    </location>
</feature>
<proteinExistence type="predicted"/>
<accession>D6WRC9</accession>
<gene>
    <name evidence="3" type="primary">AUGUSTUS-3.0.2_09458</name>
    <name evidence="3" type="ORF">TcasGA2_TC009458</name>
</gene>
<dbReference type="Pfam" id="PF16060">
    <property type="entry name" value="DUF4802"/>
    <property type="match status" value="1"/>
</dbReference>
<feature type="domain" description="DUF4802" evidence="2">
    <location>
        <begin position="103"/>
        <end position="142"/>
    </location>
</feature>
<dbReference type="EMBL" id="KQ971351">
    <property type="protein sequence ID" value="EFA06550.1"/>
    <property type="molecule type" value="Genomic_DNA"/>
</dbReference>
<protein>
    <recommendedName>
        <fullName evidence="2">DUF4802 domain-containing protein</fullName>
    </recommendedName>
</protein>
<dbReference type="HOGENOM" id="CLU_131148_0_0_1"/>
<dbReference type="AlphaFoldDB" id="D6WRC9"/>
<name>D6WRC9_TRICA</name>
<dbReference type="PhylomeDB" id="D6WRC9"/>
<dbReference type="InterPro" id="IPR032061">
    <property type="entry name" value="DUF4802"/>
</dbReference>
<evidence type="ECO:0000259" key="2">
    <source>
        <dbReference type="Pfam" id="PF16060"/>
    </source>
</evidence>